<dbReference type="AlphaFoldDB" id="A0AAV2NM73"/>
<evidence type="ECO:0000313" key="2">
    <source>
        <dbReference type="Proteomes" id="UP001497644"/>
    </source>
</evidence>
<reference evidence="1" key="1">
    <citation type="submission" date="2024-04" db="EMBL/GenBank/DDBJ databases">
        <authorList>
            <consortium name="Molecular Ecology Group"/>
        </authorList>
    </citation>
    <scope>NUCLEOTIDE SEQUENCE</scope>
</reference>
<proteinExistence type="predicted"/>
<dbReference type="Proteomes" id="UP001497644">
    <property type="component" value="Chromosome 3"/>
</dbReference>
<keyword evidence="2" id="KW-1185">Reference proteome</keyword>
<accession>A0AAV2NM73</accession>
<protein>
    <submittedName>
        <fullName evidence="1">Uncharacterized protein</fullName>
    </submittedName>
</protein>
<dbReference type="EMBL" id="OZ034826">
    <property type="protein sequence ID" value="CAL1681318.1"/>
    <property type="molecule type" value="Genomic_DNA"/>
</dbReference>
<gene>
    <name evidence="1" type="ORF">LPLAT_LOCUS7367</name>
</gene>
<organism evidence="1 2">
    <name type="scientific">Lasius platythorax</name>
    <dbReference type="NCBI Taxonomy" id="488582"/>
    <lineage>
        <taxon>Eukaryota</taxon>
        <taxon>Metazoa</taxon>
        <taxon>Ecdysozoa</taxon>
        <taxon>Arthropoda</taxon>
        <taxon>Hexapoda</taxon>
        <taxon>Insecta</taxon>
        <taxon>Pterygota</taxon>
        <taxon>Neoptera</taxon>
        <taxon>Endopterygota</taxon>
        <taxon>Hymenoptera</taxon>
        <taxon>Apocrita</taxon>
        <taxon>Aculeata</taxon>
        <taxon>Formicoidea</taxon>
        <taxon>Formicidae</taxon>
        <taxon>Formicinae</taxon>
        <taxon>Lasius</taxon>
        <taxon>Lasius</taxon>
    </lineage>
</organism>
<sequence>MSDIRESIRRHLELSERLHKATKEVLYENKDVADVAQNYGFKLWELKRKTKILRKKNRYFELKDKYEGAVKDVFFGLTLTDAARKYIIRTVTLAKEYQKNKRLGRFYKFDRLSNHKDGAFTFMQEFLLLERLLLWKESSQCACQVCAMEHLLNLAYYFTQEENKQCPSIWHKYKRADTNWLYEFLLRYIEEISKFKSADLCAKEPRESMSASYVII</sequence>
<evidence type="ECO:0000313" key="1">
    <source>
        <dbReference type="EMBL" id="CAL1681318.1"/>
    </source>
</evidence>
<name>A0AAV2NM73_9HYME</name>